<name>Q17HR8_AEDAE</name>
<keyword evidence="4" id="KW-1015">Disulfide bond</keyword>
<dbReference type="PROSITE" id="PS51257">
    <property type="entry name" value="PROKAR_LIPOPROTEIN"/>
    <property type="match status" value="1"/>
</dbReference>
<evidence type="ECO:0000313" key="8">
    <source>
        <dbReference type="Proteomes" id="UP000682892"/>
    </source>
</evidence>
<keyword evidence="2" id="KW-0732">Signal</keyword>
<sequence>MNKICLYYWTIEHQLKQHITGGGHILFVGCQHFKFSNLFVLLNMKKYFLSLFILGWMLTDVYGNPCEGRDSGFVAHADCTRYYSCVNGVAHELQCPAVFPIFRPDTEMCDEGNPDECVVCPVTGLHRFPVPNSCTKFILCVNGVQSQHECRNGLVFDTALQECNLAANAPPCAHVTCPANDDPANPTFIRHPTNCQIYFICVGGVPKEQTCPADTAFNPDTRVCDLQSQVQCPTTLVTIFNKPY</sequence>
<dbReference type="HOGENOM" id="CLU_062693_1_1_1"/>
<dbReference type="PhylomeDB" id="Q17HR8"/>
<evidence type="ECO:0000256" key="1">
    <source>
        <dbReference type="ARBA" id="ARBA00022669"/>
    </source>
</evidence>
<dbReference type="InterPro" id="IPR036508">
    <property type="entry name" value="Chitin-bd_dom_sf"/>
</dbReference>
<evidence type="ECO:0000313" key="7">
    <source>
        <dbReference type="EMBL" id="EAT46171.1"/>
    </source>
</evidence>
<organism evidence="7 8">
    <name type="scientific">Aedes aegypti</name>
    <name type="common">Yellowfever mosquito</name>
    <name type="synonym">Culex aegypti</name>
    <dbReference type="NCBI Taxonomy" id="7159"/>
    <lineage>
        <taxon>Eukaryota</taxon>
        <taxon>Metazoa</taxon>
        <taxon>Ecdysozoa</taxon>
        <taxon>Arthropoda</taxon>
        <taxon>Hexapoda</taxon>
        <taxon>Insecta</taxon>
        <taxon>Pterygota</taxon>
        <taxon>Neoptera</taxon>
        <taxon>Endopterygota</taxon>
        <taxon>Diptera</taxon>
        <taxon>Nematocera</taxon>
        <taxon>Culicoidea</taxon>
        <taxon>Culicidae</taxon>
        <taxon>Culicinae</taxon>
        <taxon>Aedini</taxon>
        <taxon>Aedes</taxon>
        <taxon>Stegomyia</taxon>
    </lineage>
</organism>
<dbReference type="Pfam" id="PF01607">
    <property type="entry name" value="CBM_14"/>
    <property type="match status" value="3"/>
</dbReference>
<dbReference type="VEuPathDB" id="VectorBase:AAEL002627"/>
<evidence type="ECO:0000256" key="3">
    <source>
        <dbReference type="ARBA" id="ARBA00022737"/>
    </source>
</evidence>
<dbReference type="SUPFAM" id="SSF57625">
    <property type="entry name" value="Invertebrate chitin-binding proteins"/>
    <property type="match status" value="3"/>
</dbReference>
<reference evidence="7" key="3">
    <citation type="submission" date="2012-09" db="EMBL/GenBank/DDBJ databases">
        <authorList>
            <consortium name="VectorBase"/>
        </authorList>
    </citation>
    <scope>NUCLEOTIDE SEQUENCE</scope>
    <source>
        <strain evidence="7">Liverpool</strain>
    </source>
</reference>
<keyword evidence="3" id="KW-0677">Repeat</keyword>
<dbReference type="Gene3D" id="2.170.140.10">
    <property type="entry name" value="Chitin binding domain"/>
    <property type="match status" value="3"/>
</dbReference>
<dbReference type="SMART" id="SM00494">
    <property type="entry name" value="ChtBD2"/>
    <property type="match status" value="3"/>
</dbReference>
<dbReference type="InterPro" id="IPR051940">
    <property type="entry name" value="Chitin_bind-dev_reg"/>
</dbReference>
<feature type="domain" description="Chitin-binding type-2" evidence="6">
    <location>
        <begin position="114"/>
        <end position="172"/>
    </location>
</feature>
<reference evidence="7" key="1">
    <citation type="submission" date="2005-10" db="EMBL/GenBank/DDBJ databases">
        <authorList>
            <person name="Loftus B.J."/>
            <person name="Nene V.M."/>
            <person name="Hannick L.I."/>
            <person name="Bidwell S."/>
            <person name="Haas B."/>
            <person name="Amedeo P."/>
            <person name="Orvis J."/>
            <person name="Wortman J.R."/>
            <person name="White O.R."/>
            <person name="Salzberg S."/>
            <person name="Shumway M."/>
            <person name="Koo H."/>
            <person name="Zhao Y."/>
            <person name="Holmes M."/>
            <person name="Miller J."/>
            <person name="Schatz M."/>
            <person name="Pop M."/>
            <person name="Pai G."/>
            <person name="Utterback T."/>
            <person name="Rogers Y.-H."/>
            <person name="Kravitz S."/>
            <person name="Fraser C.M."/>
        </authorList>
    </citation>
    <scope>NUCLEOTIDE SEQUENCE</scope>
    <source>
        <strain evidence="7">Liverpool</strain>
    </source>
</reference>
<keyword evidence="5" id="KW-0325">Glycoprotein</keyword>
<dbReference type="Proteomes" id="UP000682892">
    <property type="component" value="Unassembled WGS sequence"/>
</dbReference>
<dbReference type="PANTHER" id="PTHR23301:SF0">
    <property type="entry name" value="CHITIN-BINDING TYPE-2 DOMAIN-CONTAINING PROTEIN-RELATED"/>
    <property type="match status" value="1"/>
</dbReference>
<accession>Q17HR8</accession>
<protein>
    <submittedName>
        <fullName evidence="7">AAEL002627-PA</fullName>
    </submittedName>
</protein>
<dbReference type="PaxDb" id="7159-AAEL002627-PA"/>
<dbReference type="OMA" id="YEYECPE"/>
<dbReference type="InterPro" id="IPR002557">
    <property type="entry name" value="Chitin-bd_dom"/>
</dbReference>
<reference evidence="7" key="2">
    <citation type="journal article" date="2007" name="Science">
        <title>Genome sequence of Aedes aegypti, a major arbovirus vector.</title>
        <authorList>
            <person name="Nene V."/>
            <person name="Wortman J.R."/>
            <person name="Lawson D."/>
            <person name="Haas B."/>
            <person name="Kodira C."/>
            <person name="Tu Z.J."/>
            <person name="Loftus B."/>
            <person name="Xi Z."/>
            <person name="Megy K."/>
            <person name="Grabherr M."/>
            <person name="Ren Q."/>
            <person name="Zdobnov E.M."/>
            <person name="Lobo N.F."/>
            <person name="Campbell K.S."/>
            <person name="Brown S.E."/>
            <person name="Bonaldo M.F."/>
            <person name="Zhu J."/>
            <person name="Sinkins S.P."/>
            <person name="Hogenkamp D.G."/>
            <person name="Amedeo P."/>
            <person name="Arensburger P."/>
            <person name="Atkinson P.W."/>
            <person name="Bidwell S."/>
            <person name="Biedler J."/>
            <person name="Birney E."/>
            <person name="Bruggner R.V."/>
            <person name="Costas J."/>
            <person name="Coy M.R."/>
            <person name="Crabtree J."/>
            <person name="Crawford M."/>
            <person name="Debruyn B."/>
            <person name="Decaprio D."/>
            <person name="Eiglmeier K."/>
            <person name="Eisenstadt E."/>
            <person name="El-Dorry H."/>
            <person name="Gelbart W.M."/>
            <person name="Gomes S.L."/>
            <person name="Hammond M."/>
            <person name="Hannick L.I."/>
            <person name="Hogan J.R."/>
            <person name="Holmes M.H."/>
            <person name="Jaffe D."/>
            <person name="Johnston J.S."/>
            <person name="Kennedy R.C."/>
            <person name="Koo H."/>
            <person name="Kravitz S."/>
            <person name="Kriventseva E.V."/>
            <person name="Kulp D."/>
            <person name="Labutti K."/>
            <person name="Lee E."/>
            <person name="Li S."/>
            <person name="Lovin D.D."/>
            <person name="Mao C."/>
            <person name="Mauceli E."/>
            <person name="Menck C.F."/>
            <person name="Miller J.R."/>
            <person name="Montgomery P."/>
            <person name="Mori A."/>
            <person name="Nascimento A.L."/>
            <person name="Naveira H.F."/>
            <person name="Nusbaum C."/>
            <person name="O'leary S."/>
            <person name="Orvis J."/>
            <person name="Pertea M."/>
            <person name="Quesneville H."/>
            <person name="Reidenbach K.R."/>
            <person name="Rogers Y.H."/>
            <person name="Roth C.W."/>
            <person name="Schneider J.R."/>
            <person name="Schatz M."/>
            <person name="Shumway M."/>
            <person name="Stanke M."/>
            <person name="Stinson E.O."/>
            <person name="Tubio J.M."/>
            <person name="Vanzee J.P."/>
            <person name="Verjovski-Almeida S."/>
            <person name="Werner D."/>
            <person name="White O."/>
            <person name="Wyder S."/>
            <person name="Zeng Q."/>
            <person name="Zhao Q."/>
            <person name="Zhao Y."/>
            <person name="Hill C.A."/>
            <person name="Raikhel A.S."/>
            <person name="Soares M.B."/>
            <person name="Knudson D.L."/>
            <person name="Lee N.H."/>
            <person name="Galagan J."/>
            <person name="Salzberg S.L."/>
            <person name="Paulsen I.T."/>
            <person name="Dimopoulos G."/>
            <person name="Collins F.H."/>
            <person name="Birren B."/>
            <person name="Fraser-Liggett C.M."/>
            <person name="Severson D.W."/>
        </authorList>
    </citation>
    <scope>NUCLEOTIDE SEQUENCE [LARGE SCALE GENOMIC DNA]</scope>
    <source>
        <strain evidence="7">Liverpool</strain>
    </source>
</reference>
<keyword evidence="1" id="KW-0147">Chitin-binding</keyword>
<feature type="domain" description="Chitin-binding type-2" evidence="6">
    <location>
        <begin position="63"/>
        <end position="110"/>
    </location>
</feature>
<evidence type="ECO:0000256" key="4">
    <source>
        <dbReference type="ARBA" id="ARBA00023157"/>
    </source>
</evidence>
<gene>
    <name evidence="7" type="ORF">AaeL_AAEL002627</name>
</gene>
<dbReference type="GO" id="GO:0005576">
    <property type="term" value="C:extracellular region"/>
    <property type="evidence" value="ECO:0007669"/>
    <property type="project" value="InterPro"/>
</dbReference>
<evidence type="ECO:0000256" key="2">
    <source>
        <dbReference type="ARBA" id="ARBA00022729"/>
    </source>
</evidence>
<proteinExistence type="predicted"/>
<dbReference type="PROSITE" id="PS50940">
    <property type="entry name" value="CHIT_BIND_II"/>
    <property type="match status" value="3"/>
</dbReference>
<dbReference type="EMBL" id="CH477246">
    <property type="protein sequence ID" value="EAT46171.1"/>
    <property type="molecule type" value="Genomic_DNA"/>
</dbReference>
<dbReference type="STRING" id="7159.Q17HR8"/>
<dbReference type="GO" id="GO:0008061">
    <property type="term" value="F:chitin binding"/>
    <property type="evidence" value="ECO:0007669"/>
    <property type="project" value="UniProtKB-KW"/>
</dbReference>
<evidence type="ECO:0000259" key="6">
    <source>
        <dbReference type="PROSITE" id="PS50940"/>
    </source>
</evidence>
<feature type="domain" description="Chitin-binding type-2" evidence="6">
    <location>
        <begin position="174"/>
        <end position="234"/>
    </location>
</feature>
<evidence type="ECO:0000256" key="5">
    <source>
        <dbReference type="ARBA" id="ARBA00023180"/>
    </source>
</evidence>
<dbReference type="AlphaFoldDB" id="Q17HR8"/>
<dbReference type="PANTHER" id="PTHR23301">
    <property type="entry name" value="CHITIN BINDING PERITROPHIN-A"/>
    <property type="match status" value="1"/>
</dbReference>